<comment type="catalytic activity">
    <reaction evidence="7 11">
        <text>L-methionyl-[protein] + [thioredoxin]-disulfide + H2O = L-methionyl-(S)-S-oxide-[protein] + [thioredoxin]-dithiol</text>
        <dbReference type="Rhea" id="RHEA:14217"/>
        <dbReference type="Rhea" id="RHEA-COMP:10698"/>
        <dbReference type="Rhea" id="RHEA-COMP:10700"/>
        <dbReference type="Rhea" id="RHEA-COMP:12313"/>
        <dbReference type="Rhea" id="RHEA-COMP:12315"/>
        <dbReference type="ChEBI" id="CHEBI:15377"/>
        <dbReference type="ChEBI" id="CHEBI:16044"/>
        <dbReference type="ChEBI" id="CHEBI:29950"/>
        <dbReference type="ChEBI" id="CHEBI:44120"/>
        <dbReference type="ChEBI" id="CHEBI:50058"/>
        <dbReference type="EC" id="1.8.4.11"/>
    </reaction>
</comment>
<sequence length="360" mass="39894">MGANFYPEAKKVHALLFLLLLGTHFLLYGRVCEAAPGGAMEQGTFVFLDEWGRPSAPTKGAYIRMRNEQWRYLLGETTYAITREAGTEPPFCGRFAAGKEEGFYLCGDCGLPLFSSTAKYVSGTGWPSFFAPFAPQNIRQSEDRSHGMVREEILCARCGAHLGHLFPDGPPPTGLRYCINSGALVFVPERLLQGKGKDGNPLERAVFAGGCYWGLEQKFEKERGVKAAFAGYSGGTVPFPTYQEVCAGRTGHAEAVLVLFDPREVSYEELLAKFWDFHDPTTLNRQGPDIGSQYRSGIFVYDEAQRKAAERSRQSLAESGRFRAPIVTEIAPEKGFFFAEEYQQRYNEKHGLSGGCGRIP</sequence>
<evidence type="ECO:0000256" key="8">
    <source>
        <dbReference type="ARBA" id="ARBA00048488"/>
    </source>
</evidence>
<keyword evidence="4 10" id="KW-0560">Oxidoreductase</keyword>
<dbReference type="InterPro" id="IPR002569">
    <property type="entry name" value="Met_Sox_Rdtase_MsrA_dom"/>
</dbReference>
<dbReference type="PROSITE" id="PS51790">
    <property type="entry name" value="MSRB"/>
    <property type="match status" value="1"/>
</dbReference>
<name>A0A5E6MEJ6_9BACT</name>
<dbReference type="SUPFAM" id="SSF55068">
    <property type="entry name" value="Peptide methionine sulfoxide reductase"/>
    <property type="match status" value="1"/>
</dbReference>
<dbReference type="Proteomes" id="UP000334923">
    <property type="component" value="Unassembled WGS sequence"/>
</dbReference>
<evidence type="ECO:0000256" key="7">
    <source>
        <dbReference type="ARBA" id="ARBA00047806"/>
    </source>
</evidence>
<dbReference type="FunFam" id="2.170.150.20:FF:000001">
    <property type="entry name" value="Peptide methionine sulfoxide reductase MsrB"/>
    <property type="match status" value="1"/>
</dbReference>
<dbReference type="HAMAP" id="MF_01401">
    <property type="entry name" value="MsrA"/>
    <property type="match status" value="1"/>
</dbReference>
<dbReference type="HAMAP" id="MF_01400">
    <property type="entry name" value="MsrB"/>
    <property type="match status" value="1"/>
</dbReference>
<evidence type="ECO:0000256" key="2">
    <source>
        <dbReference type="ARBA" id="ARBA00022723"/>
    </source>
</evidence>
<dbReference type="InterPro" id="IPR036509">
    <property type="entry name" value="Met_Sox_Rdtase_MsrA_sf"/>
</dbReference>
<dbReference type="Pfam" id="PF01625">
    <property type="entry name" value="PMSR"/>
    <property type="match status" value="1"/>
</dbReference>
<dbReference type="Gene3D" id="3.30.1060.10">
    <property type="entry name" value="Peptide methionine sulphoxide reductase MsrA"/>
    <property type="match status" value="1"/>
</dbReference>
<dbReference type="OrthoDB" id="4174719at2"/>
<comment type="similarity">
    <text evidence="1 10">Belongs to the MsrB Met sulfoxide reductase family.</text>
</comment>
<keyword evidence="2 10" id="KW-0479">Metal-binding</keyword>
<evidence type="ECO:0000256" key="10">
    <source>
        <dbReference type="HAMAP-Rule" id="MF_01400"/>
    </source>
</evidence>
<feature type="active site" evidence="11">
    <location>
        <position position="211"/>
    </location>
</feature>
<evidence type="ECO:0000256" key="1">
    <source>
        <dbReference type="ARBA" id="ARBA00007174"/>
    </source>
</evidence>
<feature type="binding site" evidence="10">
    <location>
        <position position="155"/>
    </location>
    <ligand>
        <name>Zn(2+)</name>
        <dbReference type="ChEBI" id="CHEBI:29105"/>
    </ligand>
</feature>
<keyword evidence="3 10" id="KW-0862">Zinc</keyword>
<keyword evidence="14" id="KW-1185">Reference proteome</keyword>
<feature type="binding site" evidence="10">
    <location>
        <position position="106"/>
    </location>
    <ligand>
        <name>Zn(2+)</name>
        <dbReference type="ChEBI" id="CHEBI:29105"/>
    </ligand>
</feature>
<comment type="function">
    <text evidence="6 11">Has an important function as a repair enzyme for proteins that have been inactivated by oxidation. Catalyzes the reversible oxidation-reduction of methionine sulfoxide in proteins to methionine.</text>
</comment>
<feature type="binding site" evidence="10">
    <location>
        <position position="158"/>
    </location>
    <ligand>
        <name>Zn(2+)</name>
        <dbReference type="ChEBI" id="CHEBI:29105"/>
    </ligand>
</feature>
<organism evidence="13 14">
    <name type="scientific">Methylacidimicrobium tartarophylax</name>
    <dbReference type="NCBI Taxonomy" id="1041768"/>
    <lineage>
        <taxon>Bacteria</taxon>
        <taxon>Pseudomonadati</taxon>
        <taxon>Verrucomicrobiota</taxon>
        <taxon>Methylacidimicrobium</taxon>
    </lineage>
</organism>
<evidence type="ECO:0000256" key="6">
    <source>
        <dbReference type="ARBA" id="ARBA00024679"/>
    </source>
</evidence>
<dbReference type="GO" id="GO:0033743">
    <property type="term" value="F:peptide-methionine (R)-S-oxide reductase activity"/>
    <property type="evidence" value="ECO:0007669"/>
    <property type="project" value="UniProtKB-UniRule"/>
</dbReference>
<keyword evidence="5" id="KW-0511">Multifunctional enzyme</keyword>
<dbReference type="EC" id="1.8.4.11" evidence="11"/>
<dbReference type="PANTHER" id="PTHR43774">
    <property type="entry name" value="PEPTIDE METHIONINE SULFOXIDE REDUCTASE"/>
    <property type="match status" value="1"/>
</dbReference>
<evidence type="ECO:0000313" key="13">
    <source>
        <dbReference type="EMBL" id="VVM07395.1"/>
    </source>
</evidence>
<dbReference type="EMBL" id="CABFVA020000093">
    <property type="protein sequence ID" value="VVM07395.1"/>
    <property type="molecule type" value="Genomic_DNA"/>
</dbReference>
<dbReference type="Pfam" id="PF01641">
    <property type="entry name" value="SelR"/>
    <property type="match status" value="1"/>
</dbReference>
<evidence type="ECO:0000256" key="9">
    <source>
        <dbReference type="ARBA" id="ARBA00048782"/>
    </source>
</evidence>
<comment type="catalytic activity">
    <reaction evidence="8 10">
        <text>L-methionyl-[protein] + [thioredoxin]-disulfide + H2O = L-methionyl-(R)-S-oxide-[protein] + [thioredoxin]-dithiol</text>
        <dbReference type="Rhea" id="RHEA:24164"/>
        <dbReference type="Rhea" id="RHEA-COMP:10698"/>
        <dbReference type="Rhea" id="RHEA-COMP:10700"/>
        <dbReference type="Rhea" id="RHEA-COMP:12313"/>
        <dbReference type="Rhea" id="RHEA-COMP:12314"/>
        <dbReference type="ChEBI" id="CHEBI:15377"/>
        <dbReference type="ChEBI" id="CHEBI:16044"/>
        <dbReference type="ChEBI" id="CHEBI:29950"/>
        <dbReference type="ChEBI" id="CHEBI:45764"/>
        <dbReference type="ChEBI" id="CHEBI:50058"/>
        <dbReference type="EC" id="1.8.4.12"/>
    </reaction>
</comment>
<dbReference type="NCBIfam" id="TIGR00401">
    <property type="entry name" value="msrA"/>
    <property type="match status" value="1"/>
</dbReference>
<evidence type="ECO:0000313" key="14">
    <source>
        <dbReference type="Proteomes" id="UP000334923"/>
    </source>
</evidence>
<evidence type="ECO:0000256" key="3">
    <source>
        <dbReference type="ARBA" id="ARBA00022833"/>
    </source>
</evidence>
<evidence type="ECO:0000256" key="4">
    <source>
        <dbReference type="ARBA" id="ARBA00023002"/>
    </source>
</evidence>
<dbReference type="InterPro" id="IPR002579">
    <property type="entry name" value="Met_Sox_Rdtase_MsrB_dom"/>
</dbReference>
<dbReference type="AlphaFoldDB" id="A0A5E6MEJ6"/>
<feature type="binding site" evidence="10">
    <location>
        <position position="109"/>
    </location>
    <ligand>
        <name>Zn(2+)</name>
        <dbReference type="ChEBI" id="CHEBI:29105"/>
    </ligand>
</feature>
<dbReference type="PANTHER" id="PTHR43774:SF1">
    <property type="entry name" value="PEPTIDE METHIONINE SULFOXIDE REDUCTASE MSRA 2"/>
    <property type="match status" value="1"/>
</dbReference>
<proteinExistence type="inferred from homology"/>
<evidence type="ECO:0000259" key="12">
    <source>
        <dbReference type="PROSITE" id="PS51790"/>
    </source>
</evidence>
<feature type="active site" description="Nucleophile" evidence="10">
    <location>
        <position position="178"/>
    </location>
</feature>
<dbReference type="GO" id="GO:0008113">
    <property type="term" value="F:peptide-methionine (S)-S-oxide reductase activity"/>
    <property type="evidence" value="ECO:0007669"/>
    <property type="project" value="UniProtKB-UniRule"/>
</dbReference>
<comment type="similarity">
    <text evidence="11">Belongs to the MsrA Met sulfoxide reductase family.</text>
</comment>
<dbReference type="GO" id="GO:0033744">
    <property type="term" value="F:L-methionine:thioredoxin-disulfide S-oxidoreductase activity"/>
    <property type="evidence" value="ECO:0007669"/>
    <property type="project" value="RHEA"/>
</dbReference>
<accession>A0A5E6MEJ6</accession>
<protein>
    <recommendedName>
        <fullName evidence="10 11">Multifunctional fusion protein</fullName>
    </recommendedName>
    <domain>
        <recommendedName>
            <fullName evidence="11">Peptide methionine sulfoxide reductase MsrA</fullName>
            <shortName evidence="11">Protein-methionine-S-oxide reductase</shortName>
            <ecNumber evidence="11">1.8.4.11</ecNumber>
        </recommendedName>
        <alternativeName>
            <fullName evidence="11">Peptide-methionine (S)-S-oxide reductase</fullName>
            <shortName evidence="11">Peptide Met(O) reductase</shortName>
        </alternativeName>
    </domain>
    <domain>
        <recommendedName>
            <fullName evidence="10">Peptide methionine sulfoxide reductase MsrB</fullName>
            <ecNumber evidence="10">1.8.4.12</ecNumber>
        </recommendedName>
        <alternativeName>
            <fullName evidence="10">Peptide-methionine (R)-S-oxide reductase</fullName>
        </alternativeName>
    </domain>
</protein>
<reference evidence="13 14" key="1">
    <citation type="submission" date="2019-09" db="EMBL/GenBank/DDBJ databases">
        <authorList>
            <person name="Cremers G."/>
        </authorList>
    </citation>
    <scope>NUCLEOTIDE SEQUENCE [LARGE SCALE GENOMIC DNA]</scope>
    <source>
        <strain evidence="13">4A</strain>
    </source>
</reference>
<dbReference type="GO" id="GO:0008270">
    <property type="term" value="F:zinc ion binding"/>
    <property type="evidence" value="ECO:0007669"/>
    <property type="project" value="UniProtKB-UniRule"/>
</dbReference>
<evidence type="ECO:0000256" key="5">
    <source>
        <dbReference type="ARBA" id="ARBA00023268"/>
    </source>
</evidence>
<dbReference type="Gene3D" id="2.170.150.20">
    <property type="entry name" value="Peptide methionine sulfoxide reductase"/>
    <property type="match status" value="1"/>
</dbReference>
<evidence type="ECO:0000256" key="11">
    <source>
        <dbReference type="HAMAP-Rule" id="MF_01401"/>
    </source>
</evidence>
<feature type="domain" description="MsrB" evidence="12">
    <location>
        <begin position="67"/>
        <end position="189"/>
    </location>
</feature>
<dbReference type="SUPFAM" id="SSF51316">
    <property type="entry name" value="Mss4-like"/>
    <property type="match status" value="1"/>
</dbReference>
<dbReference type="EC" id="1.8.4.12" evidence="10"/>
<gene>
    <name evidence="11 13" type="primary">msrA</name>
    <name evidence="10" type="synonym">msrB</name>
    <name evidence="13" type="ORF">MAMT_01733</name>
</gene>
<dbReference type="NCBIfam" id="TIGR00357">
    <property type="entry name" value="peptide-methionine (R)-S-oxide reductase MsrB"/>
    <property type="match status" value="1"/>
</dbReference>
<comment type="catalytic activity">
    <reaction evidence="9 11">
        <text>[thioredoxin]-disulfide + L-methionine + H2O = L-methionine (S)-S-oxide + [thioredoxin]-dithiol</text>
        <dbReference type="Rhea" id="RHEA:19993"/>
        <dbReference type="Rhea" id="RHEA-COMP:10698"/>
        <dbReference type="Rhea" id="RHEA-COMP:10700"/>
        <dbReference type="ChEBI" id="CHEBI:15377"/>
        <dbReference type="ChEBI" id="CHEBI:29950"/>
        <dbReference type="ChEBI" id="CHEBI:50058"/>
        <dbReference type="ChEBI" id="CHEBI:57844"/>
        <dbReference type="ChEBI" id="CHEBI:58772"/>
        <dbReference type="EC" id="1.8.4.11"/>
    </reaction>
</comment>
<comment type="cofactor">
    <cofactor evidence="10">
        <name>Zn(2+)</name>
        <dbReference type="ChEBI" id="CHEBI:29105"/>
    </cofactor>
    <text evidence="10">Binds 1 zinc ion per subunit. The zinc ion is important for the structural integrity of the protein.</text>
</comment>
<dbReference type="InterPro" id="IPR011057">
    <property type="entry name" value="Mss4-like_sf"/>
</dbReference>
<dbReference type="GO" id="GO:0006979">
    <property type="term" value="P:response to oxidative stress"/>
    <property type="evidence" value="ECO:0007669"/>
    <property type="project" value="UniProtKB-ARBA"/>
</dbReference>